<feature type="region of interest" description="Disordered" evidence="1">
    <location>
        <begin position="1"/>
        <end position="26"/>
    </location>
</feature>
<reference evidence="2" key="2">
    <citation type="journal article" date="2015" name="Fish Shellfish Immunol.">
        <title>Early steps in the European eel (Anguilla anguilla)-Vibrio vulnificus interaction in the gills: Role of the RtxA13 toxin.</title>
        <authorList>
            <person name="Callol A."/>
            <person name="Pajuelo D."/>
            <person name="Ebbesson L."/>
            <person name="Teles M."/>
            <person name="MacKenzie S."/>
            <person name="Amaro C."/>
        </authorList>
    </citation>
    <scope>NUCLEOTIDE SEQUENCE</scope>
</reference>
<reference evidence="2" key="1">
    <citation type="submission" date="2014-11" db="EMBL/GenBank/DDBJ databases">
        <authorList>
            <person name="Amaro Gonzalez C."/>
        </authorList>
    </citation>
    <scope>NUCLEOTIDE SEQUENCE</scope>
</reference>
<name>A0A0E9X8I5_ANGAN</name>
<sequence>MLSAAGKWDRSRLEGTPSLPPSFTPLPLSVSRACTGCVSRLGKMLSADWCFQHIYRFLFKVRCSCVNTHRFPRRGPVCFELKLFLLMEFHPYGSKSSYTLLRRK</sequence>
<accession>A0A0E9X8I5</accession>
<evidence type="ECO:0000256" key="1">
    <source>
        <dbReference type="SAM" id="MobiDB-lite"/>
    </source>
</evidence>
<dbReference type="AlphaFoldDB" id="A0A0E9X8I5"/>
<evidence type="ECO:0000313" key="2">
    <source>
        <dbReference type="EMBL" id="JAH98914.1"/>
    </source>
</evidence>
<protein>
    <submittedName>
        <fullName evidence="2">Uncharacterized protein</fullName>
    </submittedName>
</protein>
<proteinExistence type="predicted"/>
<dbReference type="EMBL" id="GBXM01009663">
    <property type="protein sequence ID" value="JAH98914.1"/>
    <property type="molecule type" value="Transcribed_RNA"/>
</dbReference>
<organism evidence="2">
    <name type="scientific">Anguilla anguilla</name>
    <name type="common">European freshwater eel</name>
    <name type="synonym">Muraena anguilla</name>
    <dbReference type="NCBI Taxonomy" id="7936"/>
    <lineage>
        <taxon>Eukaryota</taxon>
        <taxon>Metazoa</taxon>
        <taxon>Chordata</taxon>
        <taxon>Craniata</taxon>
        <taxon>Vertebrata</taxon>
        <taxon>Euteleostomi</taxon>
        <taxon>Actinopterygii</taxon>
        <taxon>Neopterygii</taxon>
        <taxon>Teleostei</taxon>
        <taxon>Anguilliformes</taxon>
        <taxon>Anguillidae</taxon>
        <taxon>Anguilla</taxon>
    </lineage>
</organism>